<keyword evidence="4" id="KW-1185">Reference proteome</keyword>
<comment type="caution">
    <text evidence="3">The sequence shown here is derived from an EMBL/GenBank/DDBJ whole genome shotgun (WGS) entry which is preliminary data.</text>
</comment>
<evidence type="ECO:0000256" key="1">
    <source>
        <dbReference type="SAM" id="MobiDB-lite"/>
    </source>
</evidence>
<evidence type="ECO:0000313" key="3">
    <source>
        <dbReference type="EMBL" id="GIJ26273.1"/>
    </source>
</evidence>
<feature type="transmembrane region" description="Helical" evidence="2">
    <location>
        <begin position="81"/>
        <end position="102"/>
    </location>
</feature>
<evidence type="ECO:0000256" key="2">
    <source>
        <dbReference type="SAM" id="Phobius"/>
    </source>
</evidence>
<gene>
    <name evidence="3" type="ORF">Vqi01_14350</name>
</gene>
<keyword evidence="2" id="KW-1133">Transmembrane helix</keyword>
<feature type="transmembrane region" description="Helical" evidence="2">
    <location>
        <begin position="37"/>
        <end position="60"/>
    </location>
</feature>
<evidence type="ECO:0000313" key="4">
    <source>
        <dbReference type="Proteomes" id="UP000653076"/>
    </source>
</evidence>
<keyword evidence="2" id="KW-0812">Transmembrane</keyword>
<dbReference type="Proteomes" id="UP000653076">
    <property type="component" value="Unassembled WGS sequence"/>
</dbReference>
<organism evidence="3 4">
    <name type="scientific">Micromonospora qiuiae</name>
    <dbReference type="NCBI Taxonomy" id="502268"/>
    <lineage>
        <taxon>Bacteria</taxon>
        <taxon>Bacillati</taxon>
        <taxon>Actinomycetota</taxon>
        <taxon>Actinomycetes</taxon>
        <taxon>Micromonosporales</taxon>
        <taxon>Micromonosporaceae</taxon>
        <taxon>Micromonospora</taxon>
    </lineage>
</organism>
<proteinExistence type="predicted"/>
<reference evidence="3 4" key="1">
    <citation type="submission" date="2021-01" db="EMBL/GenBank/DDBJ databases">
        <title>Whole genome shotgun sequence of Verrucosispora qiuiae NBRC 106684.</title>
        <authorList>
            <person name="Komaki H."/>
            <person name="Tamura T."/>
        </authorList>
    </citation>
    <scope>NUCLEOTIDE SEQUENCE [LARGE SCALE GENOMIC DNA]</scope>
    <source>
        <strain evidence="3 4">NBRC 106684</strain>
    </source>
</reference>
<dbReference type="EMBL" id="BOPC01000017">
    <property type="protein sequence ID" value="GIJ26273.1"/>
    <property type="molecule type" value="Genomic_DNA"/>
</dbReference>
<name>A0ABQ4J7X9_9ACTN</name>
<sequence>MIVRWTGLGWLGLLPVVPAFAGSLWLLSLVDASMEARVALFGPIFVGLSVLVTAPLGWLLNSTRTPQGRVWHDRHTLYNLPLQYVGAVYAIPALILVSLGLGRGWHPIAGWVFFAISAVAVMTLIIWLTGRSDRRRRQAAGPVSPLPNVPPTFTGPVIGGELRSRR</sequence>
<accession>A0ABQ4J7X9</accession>
<protein>
    <submittedName>
        <fullName evidence="3">Uncharacterized protein</fullName>
    </submittedName>
</protein>
<feature type="region of interest" description="Disordered" evidence="1">
    <location>
        <begin position="138"/>
        <end position="166"/>
    </location>
</feature>
<keyword evidence="2" id="KW-0472">Membrane</keyword>
<feature type="transmembrane region" description="Helical" evidence="2">
    <location>
        <begin position="108"/>
        <end position="128"/>
    </location>
</feature>